<dbReference type="CDD" id="cd05930">
    <property type="entry name" value="A_NRPS"/>
    <property type="match status" value="1"/>
</dbReference>
<dbReference type="GO" id="GO:0005829">
    <property type="term" value="C:cytosol"/>
    <property type="evidence" value="ECO:0007669"/>
    <property type="project" value="TreeGrafter"/>
</dbReference>
<dbReference type="InterPro" id="IPR045851">
    <property type="entry name" value="AMP-bd_C_sf"/>
</dbReference>
<dbReference type="FunFam" id="2.30.38.10:FF:000001">
    <property type="entry name" value="Non-ribosomal peptide synthetase PvdI"/>
    <property type="match status" value="1"/>
</dbReference>
<evidence type="ECO:0000313" key="7">
    <source>
        <dbReference type="Proteomes" id="UP000614216"/>
    </source>
</evidence>
<gene>
    <name evidence="6" type="ORF">JMN32_22770</name>
</gene>
<dbReference type="InterPro" id="IPR020845">
    <property type="entry name" value="AMP-binding_CS"/>
</dbReference>
<dbReference type="NCBIfam" id="TIGR01733">
    <property type="entry name" value="AA-adenyl-dom"/>
    <property type="match status" value="2"/>
</dbReference>
<feature type="domain" description="Carrier" evidence="5">
    <location>
        <begin position="1082"/>
        <end position="1157"/>
    </location>
</feature>
<dbReference type="PANTHER" id="PTHR45527:SF14">
    <property type="entry name" value="PLIPASTATIN SYNTHASE SUBUNIT B"/>
    <property type="match status" value="1"/>
</dbReference>
<dbReference type="InterPro" id="IPR036736">
    <property type="entry name" value="ACP-like_sf"/>
</dbReference>
<dbReference type="GO" id="GO:0044550">
    <property type="term" value="P:secondary metabolite biosynthetic process"/>
    <property type="evidence" value="ECO:0007669"/>
    <property type="project" value="UniProtKB-ARBA"/>
</dbReference>
<proteinExistence type="inferred from homology"/>
<dbReference type="InterPro" id="IPR006342">
    <property type="entry name" value="FkbM_mtfrase"/>
</dbReference>
<dbReference type="GO" id="GO:0043041">
    <property type="term" value="P:amino acid activation for nonribosomal peptide biosynthetic process"/>
    <property type="evidence" value="ECO:0007669"/>
    <property type="project" value="TreeGrafter"/>
</dbReference>
<dbReference type="SUPFAM" id="SSF47336">
    <property type="entry name" value="ACP-like"/>
    <property type="match status" value="2"/>
</dbReference>
<dbReference type="InterPro" id="IPR001242">
    <property type="entry name" value="Condensation_dom"/>
</dbReference>
<dbReference type="SUPFAM" id="SSF56801">
    <property type="entry name" value="Acetyl-CoA synthetase-like"/>
    <property type="match status" value="2"/>
</dbReference>
<sequence>MDITKEKKMDSVLFTGREYTDHKAHWQKVLSEIDKPFIFPNAKGSTINRDAVTYKTSEYKIAEKPAALVHKITADKPLNVSVILLSAYHYILAKYTGLEYSTLYTPKLAKNREGLKPGDKELVVLHQVVPTSGSVKEFIGAVKERIAKSYQYQDYPLELLDDSTLRDDKSNVAFYNPDIHAINLKGAFFDLILEVNQRGGDFFISFHYNPEKFQESFISDFSGNLQKVLSGFDQLDKDITQLAYLDDEQASKILETFNGSPVDFSTRQSIIEAFKSQAEQTPDNPAISFRDHKYTYDEVAKKANQLAHHLRNEMKVEKGDRVGLICERSEKAVISFLAIMQLGATYVPVDLSFSKEQVNQILGDADLSALLIDSSHMFRISDFQKPVFVLDYQMDTLEETTEYISAPYDENDTAYIIFTSGSTGGRKGVEVSYKSFHNLCNWYIEKYGIDVQSKMLVIVPLGFDASVKNIIGPLMAGGEVVLPASDDYNPEYLVNLIEGEGVTHLNCVPSAFMGALYFAEPSGYKKLQSLKWLAFGGEPLNLKPFEKWLSSEHCHAKLTNVYGPTEAVDTDTVYEVKEGDTFAPIGKPVSNVKVYVLDNALLPVPVGVTGEIFVGGMGVAKGYINREDLTTEKFIRDHFSDDENARMYSTGDIGRWLPDGNIEFLGRADEQVKINGIRIEPAEVETVLRKHSGIGEAHIVVEKHEQDSRLIAAFTPDRETSFTINAISQWRKKQPERLKNLYLLPNGMQITHLNKTETDFIYDEVFRDNAYIRHGIKIKDGDVIFDVGGNIGMFSLFAGLHYKDVKVYSFEPLKPVFEVMETNTSLYDIDVTPYNVGLSKENGEVEFTYYPNNTALSGRYGEEHGDKEILRRTMFNQSNQSSISLSDAEIEEILDERIHGEQVKCQIRRLSDIIKENNITRIDYLKVDVERSELDVLLGIDEEDWSKIRQIVLEVHDIDDHIERIESLLKKHGFTYKMEEEDILKGSGLYNLYATRDEQGLDTPRVLPEPVVFNQEGTRWTSNNELVKNIRQFLADRLPDYMVPANFKVVNEFPVTPNGKMDRKALQEIEGIEIQHDEDFVAPSNETEERLVKIWQDILHKDTISVDDDFFKAGGNSLKVVQLINHIHKDFGVKFDFRTIFELLTVRLLATAIAAAGKEEYDTIVPVGEQDYYEVSYAQKRLWILDQFEENQVAYNMPAVYPQEGIDPLALEKALEIIVKRHESLRTVFITVDGEPKQQIRSFEESGYCFENIDLSEREQPEQEAQKLIDREINTPFDLANGPLFRVKLINLGDQKYLLVSNMHHIISDGWSQEVLKKEVFTLYEACLKSQPDPLAPLTIQYKDYAAWQHQSLAGTAMNDHRAYWTGRFENEVPILELPTDYPRPLVKTFRGSSKDLILNKNISDKINSFNEEHGATMFMTLRALVNTLLYRYTGQDDLIVGTPIAGRSHNNIEDQIGFYLNNLALRTKVDGGESFEAFLERVKQDTLEAYSHQDYPFDKLVEDLDLSRDLSRSPLFDVFMVLQNVREKGVLGDPALRAQNKGSYLDNYVVSKFDLTFGFAEFEDGLLMTVEYNTDLFNAERIDRLLNHFEQLLVSVLENPEVRLSDIQYLTESEKEQILLSNNQQNNIAYPDDKTIHQLFEQQVDANPEAIAVVEGGHEYTYGELNERANQLAHYLMEEHQVKANDMVALVAGRSAKALTGVLGILKSGAGYVPIDPAYPQDRIKYMLEDTGSKVVLTDTENVEESDLTKGMISLNDHSEEISSYSSENPENGVRSNDLAYVIYTSGSTGKPKGVMVEHRNVIRLLFNEAFGFEFSASDVWTLFHSMSFDFSVWEIWGALLYGGRLVIVPEADAGNPEEVVRILEQEKVTVFNQTPSFFQHIARQIISRENPPNLFLRYVIFGGEALNPNALKDWYQRYSEVKLINMYGITETTVHVTYKEIGEKEIAEGLSNIGKPLPASSIYVMDENHQLKPIGTTGELVIGGKGVSRGYLNNEELTKKKFISNPYTADETLYCSGDLGMLLPGGEIQYMGRMDQQVKIRGYRIELGEIEHALLNYKGIKEVVVTAGKDSTGVDCLTAYLTIDGTEPYSSKMMREHLHKFLPEYMVPSSFVVMDSLPLTNNGKIDRAKLPTPDAAGALESGENYIAPRNTWEEQMVTIWEELLGKQRISVLDNFFAIGGHSIKAVQLISRINKEMKAKLELRDIFSNPTLEQLSEVAAKAEKSQYEGIKAIDEQEHYELSYNQKRILMDHYSRDQIGYNINGNFRLTGELNVDALQRTFQTLVERHEALRTVFITVKGEPRQKIMKPDFFIPVEYIDLRDTEEKEAIISQTVSEETRKVFDLENGPLLRCKLLQVEDEDYILSFTLHHIIADGWSVSLLINEVLALYNSHNQGKGNPFEPLKIQYKDYAAWHNNELSGVNLAEHKAYWQKQFEGQIPVLQLATDFPRAEEKHNNGNILKFHMDQPVMEGLKKLSLENGTGLFTALLSCFNALLYRYTLQEDIVVGTVEAGRNHMDLESQIGFYVNTLALRTKFKGDDSFEELLSNVKDVVLGSHEHRMYPLDLLMDDLDLKKDRSRSSLFDVVFALQNKGLTQSEEAEMEGLKVSVYNHAETVCIYDLIIDLYEQASGIYIEVMYDTDLFRKETVELLMERFIKLCENIVENPEIRINDILLSEEEEQGEAEAGEVFDYDFNFNKKP</sequence>
<dbReference type="PROSITE" id="PS50075">
    <property type="entry name" value="CARRIER"/>
    <property type="match status" value="2"/>
</dbReference>
<dbReference type="FunFam" id="3.40.50.980:FF:000002">
    <property type="entry name" value="Enterobactin synthetase component F"/>
    <property type="match status" value="1"/>
</dbReference>
<dbReference type="InterPro" id="IPR010071">
    <property type="entry name" value="AA_adenyl_dom"/>
</dbReference>
<feature type="domain" description="Carrier" evidence="5">
    <location>
        <begin position="2149"/>
        <end position="2224"/>
    </location>
</feature>
<dbReference type="SUPFAM" id="SSF53335">
    <property type="entry name" value="S-adenosyl-L-methionine-dependent methyltransferases"/>
    <property type="match status" value="1"/>
</dbReference>
<dbReference type="GO" id="GO:0031177">
    <property type="term" value="F:phosphopantetheine binding"/>
    <property type="evidence" value="ECO:0007669"/>
    <property type="project" value="InterPro"/>
</dbReference>
<organism evidence="6 7">
    <name type="scientific">Fulvivirga marina</name>
    <dbReference type="NCBI Taxonomy" id="2494733"/>
    <lineage>
        <taxon>Bacteria</taxon>
        <taxon>Pseudomonadati</taxon>
        <taxon>Bacteroidota</taxon>
        <taxon>Cytophagia</taxon>
        <taxon>Cytophagales</taxon>
        <taxon>Fulvivirgaceae</taxon>
        <taxon>Fulvivirga</taxon>
    </lineage>
</organism>
<evidence type="ECO:0000256" key="3">
    <source>
        <dbReference type="ARBA" id="ARBA00022450"/>
    </source>
</evidence>
<dbReference type="Pfam" id="PF00501">
    <property type="entry name" value="AMP-binding"/>
    <property type="match status" value="2"/>
</dbReference>
<comment type="caution">
    <text evidence="6">The sequence shown here is derived from an EMBL/GenBank/DDBJ whole genome shotgun (WGS) entry which is preliminary data.</text>
</comment>
<dbReference type="PROSITE" id="PS00012">
    <property type="entry name" value="PHOSPHOPANTETHEINE"/>
    <property type="match status" value="2"/>
</dbReference>
<dbReference type="Pfam" id="PF13193">
    <property type="entry name" value="AMP-binding_C"/>
    <property type="match status" value="1"/>
</dbReference>
<dbReference type="Gene3D" id="3.30.559.10">
    <property type="entry name" value="Chloramphenicol acetyltransferase-like domain"/>
    <property type="match status" value="2"/>
</dbReference>
<dbReference type="Pfam" id="PF05050">
    <property type="entry name" value="Methyltransf_21"/>
    <property type="match status" value="1"/>
</dbReference>
<protein>
    <submittedName>
        <fullName evidence="6">Amino acid adenylation domain-containing protein</fullName>
    </submittedName>
</protein>
<dbReference type="Gene3D" id="3.30.300.30">
    <property type="match status" value="3"/>
</dbReference>
<dbReference type="FunFam" id="3.40.50.980:FF:000001">
    <property type="entry name" value="Non-ribosomal peptide synthetase"/>
    <property type="match status" value="1"/>
</dbReference>
<evidence type="ECO:0000256" key="2">
    <source>
        <dbReference type="ARBA" id="ARBA00006432"/>
    </source>
</evidence>
<dbReference type="FunFam" id="3.40.50.12780:FF:000012">
    <property type="entry name" value="Non-ribosomal peptide synthetase"/>
    <property type="match status" value="1"/>
</dbReference>
<dbReference type="InterPro" id="IPR000873">
    <property type="entry name" value="AMP-dep_synth/lig_dom"/>
</dbReference>
<dbReference type="SMART" id="SM00823">
    <property type="entry name" value="PKS_PP"/>
    <property type="match status" value="2"/>
</dbReference>
<dbReference type="FunFam" id="3.30.300.30:FF:000010">
    <property type="entry name" value="Enterobactin synthetase component F"/>
    <property type="match status" value="1"/>
</dbReference>
<keyword evidence="7" id="KW-1185">Reference proteome</keyword>
<comment type="cofactor">
    <cofactor evidence="1">
        <name>pantetheine 4'-phosphate</name>
        <dbReference type="ChEBI" id="CHEBI:47942"/>
    </cofactor>
</comment>
<dbReference type="SUPFAM" id="SSF52777">
    <property type="entry name" value="CoA-dependent acyltransferases"/>
    <property type="match status" value="5"/>
</dbReference>
<dbReference type="Proteomes" id="UP000614216">
    <property type="component" value="Unassembled WGS sequence"/>
</dbReference>
<reference evidence="6" key="1">
    <citation type="submission" date="2021-01" db="EMBL/GenBank/DDBJ databases">
        <title>Fulvivirga kasyanovii gen. nov., sp nov., a novel member of the phylum Bacteroidetes isolated from seawater in a mussel farm.</title>
        <authorList>
            <person name="Zhao L.-H."/>
            <person name="Wang Z.-J."/>
        </authorList>
    </citation>
    <scope>NUCLEOTIDE SEQUENCE</scope>
    <source>
        <strain evidence="6">29W222</strain>
    </source>
</reference>
<dbReference type="CDD" id="cd17643">
    <property type="entry name" value="A_NRPS_Cytc1-like"/>
    <property type="match status" value="1"/>
</dbReference>
<dbReference type="Pfam" id="PF00550">
    <property type="entry name" value="PP-binding"/>
    <property type="match status" value="2"/>
</dbReference>
<keyword evidence="4" id="KW-0597">Phosphoprotein</keyword>
<dbReference type="InterPro" id="IPR006162">
    <property type="entry name" value="Ppantetheine_attach_site"/>
</dbReference>
<dbReference type="InterPro" id="IPR023213">
    <property type="entry name" value="CAT-like_dom_sf"/>
</dbReference>
<dbReference type="GO" id="GO:0003824">
    <property type="term" value="F:catalytic activity"/>
    <property type="evidence" value="ECO:0007669"/>
    <property type="project" value="InterPro"/>
</dbReference>
<comment type="similarity">
    <text evidence="2">Belongs to the ATP-dependent AMP-binding enzyme family.</text>
</comment>
<dbReference type="NCBIfam" id="NF003417">
    <property type="entry name" value="PRK04813.1"/>
    <property type="match status" value="3"/>
</dbReference>
<dbReference type="FunFam" id="1.10.1200.10:FF:000005">
    <property type="entry name" value="Nonribosomal peptide synthetase 1"/>
    <property type="match status" value="1"/>
</dbReference>
<dbReference type="InterPro" id="IPR029063">
    <property type="entry name" value="SAM-dependent_MTases_sf"/>
</dbReference>
<dbReference type="Pfam" id="PF00668">
    <property type="entry name" value="Condensation"/>
    <property type="match status" value="3"/>
</dbReference>
<name>A0A937G340_9BACT</name>
<dbReference type="Gene3D" id="3.40.50.150">
    <property type="entry name" value="Vaccinia Virus protein VP39"/>
    <property type="match status" value="1"/>
</dbReference>
<dbReference type="RefSeq" id="WP_202858688.1">
    <property type="nucleotide sequence ID" value="NZ_JAEUGD010000066.1"/>
</dbReference>
<evidence type="ECO:0000313" key="6">
    <source>
        <dbReference type="EMBL" id="MBL6449153.1"/>
    </source>
</evidence>
<dbReference type="Gene3D" id="1.10.1200.10">
    <property type="entry name" value="ACP-like"/>
    <property type="match status" value="2"/>
</dbReference>
<dbReference type="CDD" id="cd19531">
    <property type="entry name" value="LCL_NRPS-like"/>
    <property type="match status" value="2"/>
</dbReference>
<dbReference type="Gene3D" id="3.30.559.30">
    <property type="entry name" value="Nonribosomal peptide synthetase, condensation domain"/>
    <property type="match status" value="3"/>
</dbReference>
<accession>A0A937G340</accession>
<dbReference type="PROSITE" id="PS00455">
    <property type="entry name" value="AMP_BINDING"/>
    <property type="match status" value="1"/>
</dbReference>
<keyword evidence="3" id="KW-0596">Phosphopantetheine</keyword>
<dbReference type="Gene3D" id="2.30.38.10">
    <property type="entry name" value="Luciferase, Domain 3"/>
    <property type="match status" value="1"/>
</dbReference>
<dbReference type="NCBIfam" id="TIGR01444">
    <property type="entry name" value="fkbM_fam"/>
    <property type="match status" value="1"/>
</dbReference>
<dbReference type="InterPro" id="IPR009081">
    <property type="entry name" value="PP-bd_ACP"/>
</dbReference>
<evidence type="ECO:0000256" key="1">
    <source>
        <dbReference type="ARBA" id="ARBA00001957"/>
    </source>
</evidence>
<dbReference type="Gene3D" id="3.40.50.12780">
    <property type="entry name" value="N-terminal domain of ligase-like"/>
    <property type="match status" value="1"/>
</dbReference>
<dbReference type="InterPro" id="IPR042099">
    <property type="entry name" value="ANL_N_sf"/>
</dbReference>
<dbReference type="EMBL" id="JAEUGD010000066">
    <property type="protein sequence ID" value="MBL6449153.1"/>
    <property type="molecule type" value="Genomic_DNA"/>
</dbReference>
<evidence type="ECO:0000256" key="4">
    <source>
        <dbReference type="ARBA" id="ARBA00022553"/>
    </source>
</evidence>
<dbReference type="InterPro" id="IPR025110">
    <property type="entry name" value="AMP-bd_C"/>
</dbReference>
<dbReference type="Gene3D" id="3.40.50.980">
    <property type="match status" value="2"/>
</dbReference>
<dbReference type="InterPro" id="IPR020806">
    <property type="entry name" value="PKS_PP-bd"/>
</dbReference>
<dbReference type="PANTHER" id="PTHR45527">
    <property type="entry name" value="NONRIBOSOMAL PEPTIDE SYNTHETASE"/>
    <property type="match status" value="1"/>
</dbReference>
<evidence type="ECO:0000259" key="5">
    <source>
        <dbReference type="PROSITE" id="PS50075"/>
    </source>
</evidence>